<evidence type="ECO:0000313" key="2">
    <source>
        <dbReference type="EMBL" id="CAI9765389.1"/>
    </source>
</evidence>
<proteinExistence type="predicted"/>
<dbReference type="InterPro" id="IPR012337">
    <property type="entry name" value="RNaseH-like_sf"/>
</dbReference>
<dbReference type="SUPFAM" id="SSF53098">
    <property type="entry name" value="Ribonuclease H-like"/>
    <property type="match status" value="2"/>
</dbReference>
<evidence type="ECO:0000313" key="3">
    <source>
        <dbReference type="Proteomes" id="UP000834106"/>
    </source>
</evidence>
<reference evidence="2" key="1">
    <citation type="submission" date="2023-05" db="EMBL/GenBank/DDBJ databases">
        <authorList>
            <person name="Huff M."/>
        </authorList>
    </citation>
    <scope>NUCLEOTIDE SEQUENCE</scope>
</reference>
<feature type="domain" description="RNase H type-1" evidence="1">
    <location>
        <begin position="52"/>
        <end position="181"/>
    </location>
</feature>
<dbReference type="PROSITE" id="PS50879">
    <property type="entry name" value="RNASE_H_1"/>
    <property type="match status" value="1"/>
</dbReference>
<sequence length="318" mass="35678">MIRGRLLKWDVELNQFDITHTHRTAIKGQALANFVVEFAKAPKIEVNMEPTKLPTWNLFVDGSSGETGSEAGVVLEILEGHKLNCAVRLGFKASNNMAEYEALMAGLRLAKELQMKRFIIISDSQLVVNQVNGRFVARDKLMAAYLKLLMNSIPKFEKFELIQVPRQENSYADALSKLVSSKDSNLLKVVLIEHLAEPSIKCIGGEEANYILKEVYEGICANHSGGLALAHKRQLSQDLTVVSSPWPFAKWGVNFIGALSSPYSPNGWKQSLWPSFSGKNIICLFGIPHSLVSDNSKQFDNRKFRELCDELRIRKHFS</sequence>
<dbReference type="Proteomes" id="UP000834106">
    <property type="component" value="Chromosome 7"/>
</dbReference>
<dbReference type="InterPro" id="IPR002156">
    <property type="entry name" value="RNaseH_domain"/>
</dbReference>
<dbReference type="GO" id="GO:0003676">
    <property type="term" value="F:nucleic acid binding"/>
    <property type="evidence" value="ECO:0007669"/>
    <property type="project" value="InterPro"/>
</dbReference>
<protein>
    <recommendedName>
        <fullName evidence="1">RNase H type-1 domain-containing protein</fullName>
    </recommendedName>
</protein>
<gene>
    <name evidence="2" type="ORF">FPE_LOCUS12819</name>
</gene>
<evidence type="ECO:0000259" key="1">
    <source>
        <dbReference type="PROSITE" id="PS50879"/>
    </source>
</evidence>
<dbReference type="Gene3D" id="3.30.420.10">
    <property type="entry name" value="Ribonuclease H-like superfamily/Ribonuclease H"/>
    <property type="match status" value="2"/>
</dbReference>
<dbReference type="CDD" id="cd09279">
    <property type="entry name" value="RNase_HI_like"/>
    <property type="match status" value="1"/>
</dbReference>
<keyword evidence="3" id="KW-1185">Reference proteome</keyword>
<dbReference type="PANTHER" id="PTHR48475:SF2">
    <property type="entry name" value="RIBONUCLEASE H"/>
    <property type="match status" value="1"/>
</dbReference>
<dbReference type="Pfam" id="PF13456">
    <property type="entry name" value="RVT_3"/>
    <property type="match status" value="1"/>
</dbReference>
<name>A0AAD1Z9N6_9LAMI</name>
<dbReference type="PANTHER" id="PTHR48475">
    <property type="entry name" value="RIBONUCLEASE H"/>
    <property type="match status" value="1"/>
</dbReference>
<accession>A0AAD1Z9N6</accession>
<dbReference type="EMBL" id="OU503042">
    <property type="protein sequence ID" value="CAI9765389.1"/>
    <property type="molecule type" value="Genomic_DNA"/>
</dbReference>
<dbReference type="AlphaFoldDB" id="A0AAD1Z9N6"/>
<organism evidence="2 3">
    <name type="scientific">Fraxinus pennsylvanica</name>
    <dbReference type="NCBI Taxonomy" id="56036"/>
    <lineage>
        <taxon>Eukaryota</taxon>
        <taxon>Viridiplantae</taxon>
        <taxon>Streptophyta</taxon>
        <taxon>Embryophyta</taxon>
        <taxon>Tracheophyta</taxon>
        <taxon>Spermatophyta</taxon>
        <taxon>Magnoliopsida</taxon>
        <taxon>eudicotyledons</taxon>
        <taxon>Gunneridae</taxon>
        <taxon>Pentapetalae</taxon>
        <taxon>asterids</taxon>
        <taxon>lamiids</taxon>
        <taxon>Lamiales</taxon>
        <taxon>Oleaceae</taxon>
        <taxon>Oleeae</taxon>
        <taxon>Fraxinus</taxon>
    </lineage>
</organism>
<dbReference type="GO" id="GO:0004523">
    <property type="term" value="F:RNA-DNA hybrid ribonuclease activity"/>
    <property type="evidence" value="ECO:0007669"/>
    <property type="project" value="InterPro"/>
</dbReference>
<dbReference type="InterPro" id="IPR036397">
    <property type="entry name" value="RNaseH_sf"/>
</dbReference>